<comment type="subcellular location">
    <subcellularLocation>
        <location evidence="1">Membrane</location>
        <topology evidence="1">Multi-pass membrane protein</topology>
    </subcellularLocation>
</comment>
<evidence type="ECO:0000256" key="5">
    <source>
        <dbReference type="SAM" id="Phobius"/>
    </source>
</evidence>
<keyword evidence="3 5" id="KW-1133">Transmembrane helix</keyword>
<dbReference type="AlphaFoldDB" id="A0A4Z1A5W7"/>
<evidence type="ECO:0000313" key="7">
    <source>
        <dbReference type="Proteomes" id="UP000297567"/>
    </source>
</evidence>
<dbReference type="EMBL" id="RQGH01000026">
    <property type="protein sequence ID" value="TGL65497.1"/>
    <property type="molecule type" value="Genomic_DNA"/>
</dbReference>
<dbReference type="PIRSF" id="PIRSF030066">
    <property type="entry name" value="UCP030066"/>
    <property type="match status" value="1"/>
</dbReference>
<accession>A0A4Z1A5W7</accession>
<evidence type="ECO:0000256" key="4">
    <source>
        <dbReference type="ARBA" id="ARBA00023136"/>
    </source>
</evidence>
<keyword evidence="4 5" id="KW-0472">Membrane</keyword>
<reference evidence="6" key="1">
    <citation type="journal article" date="2019" name="PLoS Negl. Trop. Dis.">
        <title>Revisiting the worldwide diversity of Leptospira species in the environment.</title>
        <authorList>
            <person name="Vincent A.T."/>
            <person name="Schiettekatte O."/>
            <person name="Bourhy P."/>
            <person name="Veyrier F.J."/>
            <person name="Picardeau M."/>
        </authorList>
    </citation>
    <scope>NUCLEOTIDE SEQUENCE [LARGE SCALE GENOMIC DNA]</scope>
    <source>
        <strain evidence="6">201702451</strain>
    </source>
</reference>
<feature type="transmembrane region" description="Helical" evidence="5">
    <location>
        <begin position="72"/>
        <end position="89"/>
    </location>
</feature>
<feature type="transmembrane region" description="Helical" evidence="5">
    <location>
        <begin position="95"/>
        <end position="115"/>
    </location>
</feature>
<sequence length="120" mass="13102">MNLKTIFYWVTTVAISLLMAFSAVTYFTNPEVVAGFQHLGFPDYFRVELGIAKILGAIVLIVPIIPSRIKEWAYAGFGITFISAAVAHSQSGDPIGMVIAPVVIFGILVSSYVLYQKTKV</sequence>
<keyword evidence="7" id="KW-1185">Reference proteome</keyword>
<evidence type="ECO:0000256" key="2">
    <source>
        <dbReference type="ARBA" id="ARBA00022692"/>
    </source>
</evidence>
<dbReference type="Pfam" id="PF13564">
    <property type="entry name" value="DoxX_2"/>
    <property type="match status" value="1"/>
</dbReference>
<proteinExistence type="predicted"/>
<dbReference type="InterPro" id="IPR016944">
    <property type="entry name" value="UCP030066"/>
</dbReference>
<dbReference type="InterPro" id="IPR032808">
    <property type="entry name" value="DoxX"/>
</dbReference>
<dbReference type="GO" id="GO:0016020">
    <property type="term" value="C:membrane"/>
    <property type="evidence" value="ECO:0007669"/>
    <property type="project" value="UniProtKB-SubCell"/>
</dbReference>
<feature type="transmembrane region" description="Helical" evidence="5">
    <location>
        <begin position="7"/>
        <end position="27"/>
    </location>
</feature>
<feature type="transmembrane region" description="Helical" evidence="5">
    <location>
        <begin position="47"/>
        <end position="65"/>
    </location>
</feature>
<organism evidence="6 7">
    <name type="scientific">Leptospira jelokensis</name>
    <dbReference type="NCBI Taxonomy" id="2484931"/>
    <lineage>
        <taxon>Bacteria</taxon>
        <taxon>Pseudomonadati</taxon>
        <taxon>Spirochaetota</taxon>
        <taxon>Spirochaetia</taxon>
        <taxon>Leptospirales</taxon>
        <taxon>Leptospiraceae</taxon>
        <taxon>Leptospira</taxon>
    </lineage>
</organism>
<keyword evidence="2 5" id="KW-0812">Transmembrane</keyword>
<evidence type="ECO:0000313" key="6">
    <source>
        <dbReference type="EMBL" id="TGL65497.1"/>
    </source>
</evidence>
<dbReference type="Proteomes" id="UP000297567">
    <property type="component" value="Unassembled WGS sequence"/>
</dbReference>
<dbReference type="RefSeq" id="WP_135643423.1">
    <property type="nucleotide sequence ID" value="NZ_RQGH01000026.1"/>
</dbReference>
<protein>
    <submittedName>
        <fullName evidence="6">DoxX family protein</fullName>
    </submittedName>
</protein>
<evidence type="ECO:0000256" key="1">
    <source>
        <dbReference type="ARBA" id="ARBA00004141"/>
    </source>
</evidence>
<name>A0A4Z1A5W7_9LEPT</name>
<comment type="caution">
    <text evidence="6">The sequence shown here is derived from an EMBL/GenBank/DDBJ whole genome shotgun (WGS) entry which is preliminary data.</text>
</comment>
<gene>
    <name evidence="6" type="ORF">EHQ62_13100</name>
</gene>
<evidence type="ECO:0000256" key="3">
    <source>
        <dbReference type="ARBA" id="ARBA00022989"/>
    </source>
</evidence>